<feature type="non-terminal residue" evidence="1">
    <location>
        <position position="53"/>
    </location>
</feature>
<dbReference type="EMBL" id="CADCXU010036043">
    <property type="protein sequence ID" value="CAB0020906.1"/>
    <property type="molecule type" value="Genomic_DNA"/>
</dbReference>
<protein>
    <submittedName>
        <fullName evidence="1">Uncharacterized protein</fullName>
    </submittedName>
</protein>
<dbReference type="AlphaFoldDB" id="A0A6H5HQR4"/>
<reference evidence="1 2" key="1">
    <citation type="submission" date="2020-02" db="EMBL/GenBank/DDBJ databases">
        <authorList>
            <person name="Ferguson B K."/>
        </authorList>
    </citation>
    <scope>NUCLEOTIDE SEQUENCE [LARGE SCALE GENOMIC DNA]</scope>
</reference>
<name>A0A6H5HQR4_9HEMI</name>
<evidence type="ECO:0000313" key="2">
    <source>
        <dbReference type="Proteomes" id="UP000479000"/>
    </source>
</evidence>
<dbReference type="Proteomes" id="UP000479000">
    <property type="component" value="Unassembled WGS sequence"/>
</dbReference>
<proteinExistence type="predicted"/>
<organism evidence="1 2">
    <name type="scientific">Nesidiocoris tenuis</name>
    <dbReference type="NCBI Taxonomy" id="355587"/>
    <lineage>
        <taxon>Eukaryota</taxon>
        <taxon>Metazoa</taxon>
        <taxon>Ecdysozoa</taxon>
        <taxon>Arthropoda</taxon>
        <taxon>Hexapoda</taxon>
        <taxon>Insecta</taxon>
        <taxon>Pterygota</taxon>
        <taxon>Neoptera</taxon>
        <taxon>Paraneoptera</taxon>
        <taxon>Hemiptera</taxon>
        <taxon>Heteroptera</taxon>
        <taxon>Panheteroptera</taxon>
        <taxon>Cimicomorpha</taxon>
        <taxon>Miridae</taxon>
        <taxon>Dicyphina</taxon>
        <taxon>Nesidiocoris</taxon>
    </lineage>
</organism>
<evidence type="ECO:0000313" key="1">
    <source>
        <dbReference type="EMBL" id="CAB0020906.1"/>
    </source>
</evidence>
<keyword evidence="2" id="KW-1185">Reference proteome</keyword>
<sequence length="53" mass="5619">PPGPGAGSLMEEVARISSQARFRSEGATQIQGSTTLVHVRASLFMFDKSFPAP</sequence>
<accession>A0A6H5HQR4</accession>
<feature type="non-terminal residue" evidence="1">
    <location>
        <position position="1"/>
    </location>
</feature>
<gene>
    <name evidence="1" type="ORF">NTEN_LOCUS24434</name>
</gene>